<accession>A0ABT6VX86</accession>
<name>A0ABT6VX86_9ACTN</name>
<dbReference type="InterPro" id="IPR029058">
    <property type="entry name" value="AB_hydrolase_fold"/>
</dbReference>
<sequence length="306" mass="32208">MTTSAPQDQQPPGVTPFEEWAVPVDGGELSVPRWPATVPDAPVVVALHGITANGLAWARVAHHLAGRATLLAPDLRGRGRSGTLPGPYGVDAHLADLRAVLAAAGADRVTLTGHSMGAFLAAVAAARTPRAFSSVLLVDGGVGFPRPAGLSPDDLITAVIGPAMKRLSMTFASVGAYLDFWRRHPAFEDSWSPWVEAYIRRDLAGREPELRSACSIDAVRVDGVGQFDDEVLGAVHRLTGPARLLWAERGVMNEPQGLYDPARLAAAGLSDTGTLTTEPVPATNHYTVLTSDEGARVIADRLLAAV</sequence>
<dbReference type="InterPro" id="IPR000073">
    <property type="entry name" value="AB_hydrolase_1"/>
</dbReference>
<dbReference type="EMBL" id="JAAGKO020000007">
    <property type="protein sequence ID" value="MDI5962629.1"/>
    <property type="molecule type" value="Genomic_DNA"/>
</dbReference>
<organism evidence="3 4">
    <name type="scientific">Streptantibioticus silvisoli</name>
    <dbReference type="NCBI Taxonomy" id="2705255"/>
    <lineage>
        <taxon>Bacteria</taxon>
        <taxon>Bacillati</taxon>
        <taxon>Actinomycetota</taxon>
        <taxon>Actinomycetes</taxon>
        <taxon>Kitasatosporales</taxon>
        <taxon>Streptomycetaceae</taxon>
        <taxon>Streptantibioticus</taxon>
    </lineage>
</organism>
<dbReference type="RefSeq" id="WP_271325499.1">
    <property type="nucleotide sequence ID" value="NZ_JAAGKO020000007.1"/>
</dbReference>
<dbReference type="Pfam" id="PF00561">
    <property type="entry name" value="Abhydrolase_1"/>
    <property type="match status" value="1"/>
</dbReference>
<gene>
    <name evidence="3" type="ORF">POF43_007870</name>
</gene>
<feature type="region of interest" description="Disordered" evidence="1">
    <location>
        <begin position="1"/>
        <end position="20"/>
    </location>
</feature>
<keyword evidence="4" id="KW-1185">Reference proteome</keyword>
<evidence type="ECO:0000313" key="3">
    <source>
        <dbReference type="EMBL" id="MDI5962629.1"/>
    </source>
</evidence>
<dbReference type="Gene3D" id="3.40.50.1820">
    <property type="entry name" value="alpha/beta hydrolase"/>
    <property type="match status" value="1"/>
</dbReference>
<keyword evidence="3" id="KW-0378">Hydrolase</keyword>
<feature type="compositionally biased region" description="Polar residues" evidence="1">
    <location>
        <begin position="1"/>
        <end position="12"/>
    </location>
</feature>
<dbReference type="SUPFAM" id="SSF53474">
    <property type="entry name" value="alpha/beta-Hydrolases"/>
    <property type="match status" value="1"/>
</dbReference>
<dbReference type="InterPro" id="IPR050266">
    <property type="entry name" value="AB_hydrolase_sf"/>
</dbReference>
<evidence type="ECO:0000259" key="2">
    <source>
        <dbReference type="Pfam" id="PF00561"/>
    </source>
</evidence>
<dbReference type="Proteomes" id="UP001156398">
    <property type="component" value="Unassembled WGS sequence"/>
</dbReference>
<dbReference type="GO" id="GO:0016787">
    <property type="term" value="F:hydrolase activity"/>
    <property type="evidence" value="ECO:0007669"/>
    <property type="project" value="UniProtKB-KW"/>
</dbReference>
<dbReference type="PANTHER" id="PTHR43798:SF33">
    <property type="entry name" value="HYDROLASE, PUTATIVE (AFU_ORTHOLOGUE AFUA_2G14860)-RELATED"/>
    <property type="match status" value="1"/>
</dbReference>
<comment type="caution">
    <text evidence="3">The sequence shown here is derived from an EMBL/GenBank/DDBJ whole genome shotgun (WGS) entry which is preliminary data.</text>
</comment>
<dbReference type="PANTHER" id="PTHR43798">
    <property type="entry name" value="MONOACYLGLYCEROL LIPASE"/>
    <property type="match status" value="1"/>
</dbReference>
<feature type="domain" description="AB hydrolase-1" evidence="2">
    <location>
        <begin position="42"/>
        <end position="147"/>
    </location>
</feature>
<protein>
    <submittedName>
        <fullName evidence="3">Alpha/beta fold hydrolase</fullName>
    </submittedName>
</protein>
<proteinExistence type="predicted"/>
<evidence type="ECO:0000256" key="1">
    <source>
        <dbReference type="SAM" id="MobiDB-lite"/>
    </source>
</evidence>
<evidence type="ECO:0000313" key="4">
    <source>
        <dbReference type="Proteomes" id="UP001156398"/>
    </source>
</evidence>
<reference evidence="3 4" key="1">
    <citation type="submission" date="2023-05" db="EMBL/GenBank/DDBJ databases">
        <title>Streptantibioticus silvisoli sp. nov., acidotolerant actinomycetes 1 from pine litter.</title>
        <authorList>
            <person name="Swiecimska M."/>
            <person name="Golinska P."/>
            <person name="Sangal V."/>
            <person name="Wachnowicz B."/>
            <person name="Goodfellow M."/>
        </authorList>
    </citation>
    <scope>NUCLEOTIDE SEQUENCE [LARGE SCALE GENOMIC DNA]</scope>
    <source>
        <strain evidence="3 4">SL54</strain>
    </source>
</reference>